<protein>
    <submittedName>
        <fullName evidence="2">Uncharacterized protein</fullName>
    </submittedName>
</protein>
<gene>
    <name evidence="2" type="ORF">Lste_1252</name>
</gene>
<organism evidence="2 3">
    <name type="scientific">Legionella steelei</name>
    <dbReference type="NCBI Taxonomy" id="947033"/>
    <lineage>
        <taxon>Bacteria</taxon>
        <taxon>Pseudomonadati</taxon>
        <taxon>Pseudomonadota</taxon>
        <taxon>Gammaproteobacteria</taxon>
        <taxon>Legionellales</taxon>
        <taxon>Legionellaceae</taxon>
        <taxon>Legionella</taxon>
    </lineage>
</organism>
<dbReference type="PATRIC" id="fig|947033.5.peg.1334"/>
<feature type="region of interest" description="Disordered" evidence="1">
    <location>
        <begin position="144"/>
        <end position="206"/>
    </location>
</feature>
<evidence type="ECO:0000256" key="1">
    <source>
        <dbReference type="SAM" id="MobiDB-lite"/>
    </source>
</evidence>
<dbReference type="RefSeq" id="WP_058510214.1">
    <property type="nucleotide sequence ID" value="NZ_LNYY01000019.1"/>
</dbReference>
<proteinExistence type="predicted"/>
<accession>A0A0W0ZGT1</accession>
<dbReference type="EMBL" id="LNYY01000019">
    <property type="protein sequence ID" value="KTD68094.1"/>
    <property type="molecule type" value="Genomic_DNA"/>
</dbReference>
<sequence>MFKNGDIGLYHGNTPFINIKENTGTVLGGKPLFDAIPASEIGEILIFEKGVALNTGKALTFAKNLQEHFKEKGPKILVQAAENVGPAYNYGVAAVYKSPEGKPIILIGESAKFDLMAKNKEECEHEEDSIKPYTLIEYDPKVRPIKLREEVQQPKKSEQAPTTDPTVQPQEEQQEMLQKKMKSIVQGMRDLDEKKFDKEDRDSPHQ</sequence>
<feature type="compositionally biased region" description="Basic and acidic residues" evidence="1">
    <location>
        <begin position="189"/>
        <end position="206"/>
    </location>
</feature>
<evidence type="ECO:0000313" key="3">
    <source>
        <dbReference type="Proteomes" id="UP000054926"/>
    </source>
</evidence>
<feature type="compositionally biased region" description="Basic and acidic residues" evidence="1">
    <location>
        <begin position="144"/>
        <end position="158"/>
    </location>
</feature>
<keyword evidence="3" id="KW-1185">Reference proteome</keyword>
<dbReference type="OrthoDB" id="5641543at2"/>
<comment type="caution">
    <text evidence="2">The sequence shown here is derived from an EMBL/GenBank/DDBJ whole genome shotgun (WGS) entry which is preliminary data.</text>
</comment>
<name>A0A0W0ZGT1_9GAMM</name>
<evidence type="ECO:0000313" key="2">
    <source>
        <dbReference type="EMBL" id="KTD68094.1"/>
    </source>
</evidence>
<dbReference type="AlphaFoldDB" id="A0A0W0ZGT1"/>
<reference evidence="2 3" key="1">
    <citation type="submission" date="2015-11" db="EMBL/GenBank/DDBJ databases">
        <title>Genomic analysis of 38 Legionella species identifies large and diverse effector repertoires.</title>
        <authorList>
            <person name="Burstein D."/>
            <person name="Amaro F."/>
            <person name="Zusman T."/>
            <person name="Lifshitz Z."/>
            <person name="Cohen O."/>
            <person name="Gilbert J.A."/>
            <person name="Pupko T."/>
            <person name="Shuman H.A."/>
            <person name="Segal G."/>
        </authorList>
    </citation>
    <scope>NUCLEOTIDE SEQUENCE [LARGE SCALE GENOMIC DNA]</scope>
    <source>
        <strain evidence="2 3">IMVS3376</strain>
    </source>
</reference>
<dbReference type="Proteomes" id="UP000054926">
    <property type="component" value="Unassembled WGS sequence"/>
</dbReference>